<evidence type="ECO:0000313" key="7">
    <source>
        <dbReference type="EMBL" id="MBP0443526.1"/>
    </source>
</evidence>
<dbReference type="PANTHER" id="PTHR30290">
    <property type="entry name" value="PERIPLASMIC BINDING COMPONENT OF ABC TRANSPORTER"/>
    <property type="match status" value="1"/>
</dbReference>
<evidence type="ECO:0000256" key="3">
    <source>
        <dbReference type="ARBA" id="ARBA00022448"/>
    </source>
</evidence>
<dbReference type="PIRSF" id="PIRSF002741">
    <property type="entry name" value="MppA"/>
    <property type="match status" value="1"/>
</dbReference>
<dbReference type="InterPro" id="IPR039424">
    <property type="entry name" value="SBP_5"/>
</dbReference>
<feature type="chain" id="PRO_5046817396" evidence="5">
    <location>
        <begin position="27"/>
        <end position="531"/>
    </location>
</feature>
<dbReference type="RefSeq" id="WP_209377704.1">
    <property type="nucleotide sequence ID" value="NZ_JAGIZB010000001.1"/>
</dbReference>
<dbReference type="Gene3D" id="3.40.190.10">
    <property type="entry name" value="Periplasmic binding protein-like II"/>
    <property type="match status" value="1"/>
</dbReference>
<comment type="similarity">
    <text evidence="2">Belongs to the bacterial solute-binding protein 5 family.</text>
</comment>
<sequence>MPLTRRAVLQASAVGAALHQAGPAFAQTPAGVLVVAKQISDLTSVDPGESFEWSGAEICGNVYQKLVTTPNNDPARLTGELAESWAVSDDSRRFTFRMKDGPRFASGKPVTAEDAAWSLQRAVILNKSPAFIINQFGFTRDNVAERIRATDPRTLVLETAEPTAPSFLLFCLSAVVGSVIEKAAAMGNARGDDLGNAWLKANTAGSGPYMLRAWRANESIVMEANPHATEAPATRRVIIRHVADPSVQLLGLQRGDFDIVRNLGAEQIRQVSEDSRYRLHAQRRASVMYLSLSQKVQAFARPEVRQAIKMAVDYEGIRRNIVPTTYAINQSFLPQGLPGALADTPFRQDLAAARALMAKAGLAEGFEASFDFTAEAPFMDIAQAIQANLAQIGIRLRMNPGDSRQVVSRTRARQHEIALVQWGSDYFDPNTNAEAFLINTDNGEDARNKTLAWRASWPIPELSARTLAARKETDAAKRTAMYEELQRESQRESPFVMLFQLIENSVTRAAVTGLDTGPMSDRYRYRGVVKA</sequence>
<keyword evidence="8" id="KW-1185">Reference proteome</keyword>
<protein>
    <submittedName>
        <fullName evidence="7">ABC transporter substrate-binding protein</fullName>
    </submittedName>
</protein>
<comment type="caution">
    <text evidence="7">The sequence shown here is derived from an EMBL/GenBank/DDBJ whole genome shotgun (WGS) entry which is preliminary data.</text>
</comment>
<dbReference type="Gene3D" id="3.10.105.10">
    <property type="entry name" value="Dipeptide-binding Protein, Domain 3"/>
    <property type="match status" value="1"/>
</dbReference>
<dbReference type="InterPro" id="IPR006311">
    <property type="entry name" value="TAT_signal"/>
</dbReference>
<dbReference type="InterPro" id="IPR030678">
    <property type="entry name" value="Peptide/Ni-bd"/>
</dbReference>
<comment type="subcellular location">
    <subcellularLocation>
        <location evidence="1">Periplasm</location>
    </subcellularLocation>
</comment>
<dbReference type="PANTHER" id="PTHR30290:SF10">
    <property type="entry name" value="PERIPLASMIC OLIGOPEPTIDE-BINDING PROTEIN-RELATED"/>
    <property type="match status" value="1"/>
</dbReference>
<proteinExistence type="inferred from homology"/>
<dbReference type="Proteomes" id="UP000681594">
    <property type="component" value="Unassembled WGS sequence"/>
</dbReference>
<dbReference type="CDD" id="cd08512">
    <property type="entry name" value="PBP2_NikA_DppA_OppA_like_7"/>
    <property type="match status" value="1"/>
</dbReference>
<evidence type="ECO:0000256" key="4">
    <source>
        <dbReference type="ARBA" id="ARBA00022729"/>
    </source>
</evidence>
<keyword evidence="3" id="KW-0813">Transport</keyword>
<dbReference type="PROSITE" id="PS51318">
    <property type="entry name" value="TAT"/>
    <property type="match status" value="1"/>
</dbReference>
<feature type="domain" description="Solute-binding protein family 5" evidence="6">
    <location>
        <begin position="77"/>
        <end position="443"/>
    </location>
</feature>
<dbReference type="Pfam" id="PF00496">
    <property type="entry name" value="SBP_bac_5"/>
    <property type="match status" value="1"/>
</dbReference>
<accession>A0ABS4A946</accession>
<evidence type="ECO:0000313" key="8">
    <source>
        <dbReference type="Proteomes" id="UP000681594"/>
    </source>
</evidence>
<name>A0ABS4A946_9PROT</name>
<keyword evidence="4 5" id="KW-0732">Signal</keyword>
<dbReference type="InterPro" id="IPR000914">
    <property type="entry name" value="SBP_5_dom"/>
</dbReference>
<evidence type="ECO:0000256" key="2">
    <source>
        <dbReference type="ARBA" id="ARBA00005695"/>
    </source>
</evidence>
<dbReference type="Gene3D" id="3.90.76.10">
    <property type="entry name" value="Dipeptide-binding Protein, Domain 1"/>
    <property type="match status" value="1"/>
</dbReference>
<reference evidence="7 8" key="1">
    <citation type="submission" date="2021-03" db="EMBL/GenBank/DDBJ databases">
        <authorList>
            <person name="So Y."/>
        </authorList>
    </citation>
    <scope>NUCLEOTIDE SEQUENCE [LARGE SCALE GENOMIC DNA]</scope>
    <source>
        <strain evidence="7 8">SSH11</strain>
    </source>
</reference>
<evidence type="ECO:0000256" key="5">
    <source>
        <dbReference type="SAM" id="SignalP"/>
    </source>
</evidence>
<dbReference type="EMBL" id="JAGIZB010000001">
    <property type="protein sequence ID" value="MBP0443526.1"/>
    <property type="molecule type" value="Genomic_DNA"/>
</dbReference>
<feature type="signal peptide" evidence="5">
    <location>
        <begin position="1"/>
        <end position="26"/>
    </location>
</feature>
<dbReference type="SUPFAM" id="SSF53850">
    <property type="entry name" value="Periplasmic binding protein-like II"/>
    <property type="match status" value="1"/>
</dbReference>
<gene>
    <name evidence="7" type="ORF">J8J14_01930</name>
</gene>
<evidence type="ECO:0000256" key="1">
    <source>
        <dbReference type="ARBA" id="ARBA00004418"/>
    </source>
</evidence>
<evidence type="ECO:0000259" key="6">
    <source>
        <dbReference type="Pfam" id="PF00496"/>
    </source>
</evidence>
<organism evidence="7 8">
    <name type="scientific">Pararoseomonas baculiformis</name>
    <dbReference type="NCBI Taxonomy" id="2820812"/>
    <lineage>
        <taxon>Bacteria</taxon>
        <taxon>Pseudomonadati</taxon>
        <taxon>Pseudomonadota</taxon>
        <taxon>Alphaproteobacteria</taxon>
        <taxon>Acetobacterales</taxon>
        <taxon>Acetobacteraceae</taxon>
        <taxon>Pararoseomonas</taxon>
    </lineage>
</organism>